<evidence type="ECO:0008006" key="4">
    <source>
        <dbReference type="Google" id="ProtNLM"/>
    </source>
</evidence>
<evidence type="ECO:0000313" key="3">
    <source>
        <dbReference type="Proteomes" id="UP000249260"/>
    </source>
</evidence>
<evidence type="ECO:0000313" key="2">
    <source>
        <dbReference type="EMBL" id="RAP73755.1"/>
    </source>
</evidence>
<protein>
    <recommendedName>
        <fullName evidence="4">DUF2269 domain-containing protein</fullName>
    </recommendedName>
</protein>
<organism evidence="2 3">
    <name type="scientific">Paenibacillus montanisoli</name>
    <dbReference type="NCBI Taxonomy" id="2081970"/>
    <lineage>
        <taxon>Bacteria</taxon>
        <taxon>Bacillati</taxon>
        <taxon>Bacillota</taxon>
        <taxon>Bacilli</taxon>
        <taxon>Bacillales</taxon>
        <taxon>Paenibacillaceae</taxon>
        <taxon>Paenibacillus</taxon>
    </lineage>
</organism>
<sequence>MDFWYALLLYIHILSAIMSIGPFFIFIPVMKKLRSAEALEQNAYLNTFRTAIRLAKHAGHVLVGSGILLVLVGSWSWSTSWIVMTILLLIGSLLFLARAFSPKIRKINEPGQDKAIIIRLLARSLWIYLVLLLCMLAFMVVKPTFW</sequence>
<feature type="transmembrane region" description="Helical" evidence="1">
    <location>
        <begin position="120"/>
        <end position="141"/>
    </location>
</feature>
<dbReference type="Proteomes" id="UP000249260">
    <property type="component" value="Unassembled WGS sequence"/>
</dbReference>
<dbReference type="EMBL" id="QLUW01000006">
    <property type="protein sequence ID" value="RAP73755.1"/>
    <property type="molecule type" value="Genomic_DNA"/>
</dbReference>
<proteinExistence type="predicted"/>
<feature type="transmembrane region" description="Helical" evidence="1">
    <location>
        <begin position="6"/>
        <end position="27"/>
    </location>
</feature>
<keyword evidence="1" id="KW-0812">Transmembrane</keyword>
<keyword evidence="3" id="KW-1185">Reference proteome</keyword>
<accession>A0A328TYN7</accession>
<evidence type="ECO:0000256" key="1">
    <source>
        <dbReference type="SAM" id="Phobius"/>
    </source>
</evidence>
<reference evidence="2 3" key="1">
    <citation type="submission" date="2018-06" db="EMBL/GenBank/DDBJ databases">
        <title>Paenibacillus montanisoli sp. nov., isolated from mountain area soil.</title>
        <authorList>
            <person name="Wu M."/>
        </authorList>
    </citation>
    <scope>NUCLEOTIDE SEQUENCE [LARGE SCALE GENOMIC DNA]</scope>
    <source>
        <strain evidence="2 3">RA17</strain>
    </source>
</reference>
<name>A0A328TYN7_9BACL</name>
<keyword evidence="1" id="KW-0472">Membrane</keyword>
<feature type="transmembrane region" description="Helical" evidence="1">
    <location>
        <begin position="81"/>
        <end position="100"/>
    </location>
</feature>
<dbReference type="AlphaFoldDB" id="A0A328TYN7"/>
<gene>
    <name evidence="2" type="ORF">DL346_26220</name>
</gene>
<keyword evidence="1" id="KW-1133">Transmembrane helix</keyword>
<feature type="transmembrane region" description="Helical" evidence="1">
    <location>
        <begin position="58"/>
        <end position="75"/>
    </location>
</feature>
<comment type="caution">
    <text evidence="2">The sequence shown here is derived from an EMBL/GenBank/DDBJ whole genome shotgun (WGS) entry which is preliminary data.</text>
</comment>
<dbReference type="OrthoDB" id="2436717at2"/>